<dbReference type="InterPro" id="IPR048279">
    <property type="entry name" value="MdtK-like"/>
</dbReference>
<reference evidence="10" key="1">
    <citation type="journal article" date="2019" name="Int. J. Syst. Evol. Microbiol.">
        <title>The Global Catalogue of Microorganisms (GCM) 10K type strain sequencing project: providing services to taxonomists for standard genome sequencing and annotation.</title>
        <authorList>
            <consortium name="The Broad Institute Genomics Platform"/>
            <consortium name="The Broad Institute Genome Sequencing Center for Infectious Disease"/>
            <person name="Wu L."/>
            <person name="Ma J."/>
        </authorList>
    </citation>
    <scope>NUCLEOTIDE SEQUENCE [LARGE SCALE GENOMIC DNA]</scope>
    <source>
        <strain evidence="10">KCTC 42644</strain>
    </source>
</reference>
<evidence type="ECO:0000256" key="8">
    <source>
        <dbReference type="SAM" id="Phobius"/>
    </source>
</evidence>
<gene>
    <name evidence="9" type="ORF">ACFOMD_07795</name>
</gene>
<feature type="transmembrane region" description="Helical" evidence="8">
    <location>
        <begin position="397"/>
        <end position="415"/>
    </location>
</feature>
<evidence type="ECO:0000256" key="5">
    <source>
        <dbReference type="ARBA" id="ARBA00022989"/>
    </source>
</evidence>
<evidence type="ECO:0000256" key="3">
    <source>
        <dbReference type="ARBA" id="ARBA00022475"/>
    </source>
</evidence>
<evidence type="ECO:0000256" key="1">
    <source>
        <dbReference type="ARBA" id="ARBA00004429"/>
    </source>
</evidence>
<evidence type="ECO:0000256" key="7">
    <source>
        <dbReference type="SAM" id="MobiDB-lite"/>
    </source>
</evidence>
<name>A0ABV7X9D4_9SPHN</name>
<dbReference type="InterPro" id="IPR002528">
    <property type="entry name" value="MATE_fam"/>
</dbReference>
<sequence length="490" mass="50786">MSSRPAPGARDLTTGPIASTLAAFALPVLGGNVLQSLNGSVNAIWIGNLLGEAALTATSNANLVLFLLLGAVFGVAMAATILVGQAFGARDIDRAKHVVGTGATFFFATSAVLATAGVIFTPAILRLLGTPAEALPLAIAYLRVIFVAVPFMNAFAFAMAVMRGAGDSKTPFYFMALSVALDIVLNPLLIRGVGPIPALGIAGSALATLIAQGVSFAALLMLLYRRQHPLLPRRHELGHFRPQPHLLKAIVAKGVPMGLQMVVISSAALAMMGLVNGYGVQTAAAYGVAAQLWTYIQMPALAIGAAASSMAAQNVGAGRWDRVGRIAGAGIGFNIAMTGVLVVLLYFIDRAALGLFLPGDGGAIETAVHINHLASWSFVLFGITIVLFGVVRATGAVMPPLIILCISLLGVRLPFAANLQDSLGADAIWWSFPLGSAVSVVLALAYYRFGGWRKVQFAASTPATGEAADTGVAAPTMDRDPEYQADPQSR</sequence>
<feature type="transmembrane region" description="Helical" evidence="8">
    <location>
        <begin position="172"/>
        <end position="190"/>
    </location>
</feature>
<feature type="transmembrane region" description="Helical" evidence="8">
    <location>
        <begin position="323"/>
        <end position="348"/>
    </location>
</feature>
<feature type="region of interest" description="Disordered" evidence="7">
    <location>
        <begin position="467"/>
        <end position="490"/>
    </location>
</feature>
<evidence type="ECO:0000313" key="9">
    <source>
        <dbReference type="EMBL" id="MFC3712466.1"/>
    </source>
</evidence>
<feature type="transmembrane region" description="Helical" evidence="8">
    <location>
        <begin position="196"/>
        <end position="224"/>
    </location>
</feature>
<evidence type="ECO:0000313" key="10">
    <source>
        <dbReference type="Proteomes" id="UP001595615"/>
    </source>
</evidence>
<feature type="transmembrane region" description="Helical" evidence="8">
    <location>
        <begin position="427"/>
        <end position="447"/>
    </location>
</feature>
<keyword evidence="3" id="KW-1003">Cell membrane</keyword>
<keyword evidence="10" id="KW-1185">Reference proteome</keyword>
<dbReference type="RefSeq" id="WP_380859379.1">
    <property type="nucleotide sequence ID" value="NZ_JBHRXV010000004.1"/>
</dbReference>
<keyword evidence="2" id="KW-0813">Transport</keyword>
<keyword evidence="4 8" id="KW-0812">Transmembrane</keyword>
<feature type="transmembrane region" description="Helical" evidence="8">
    <location>
        <begin position="63"/>
        <end position="84"/>
    </location>
</feature>
<dbReference type="PANTHER" id="PTHR43549">
    <property type="entry name" value="MULTIDRUG RESISTANCE PROTEIN YPNP-RELATED"/>
    <property type="match status" value="1"/>
</dbReference>
<comment type="subcellular location">
    <subcellularLocation>
        <location evidence="1">Cell inner membrane</location>
        <topology evidence="1">Multi-pass membrane protein</topology>
    </subcellularLocation>
</comment>
<proteinExistence type="predicted"/>
<feature type="transmembrane region" description="Helical" evidence="8">
    <location>
        <begin position="105"/>
        <end position="128"/>
    </location>
</feature>
<evidence type="ECO:0000256" key="6">
    <source>
        <dbReference type="ARBA" id="ARBA00023136"/>
    </source>
</evidence>
<accession>A0ABV7X9D4</accession>
<dbReference type="Pfam" id="PF01554">
    <property type="entry name" value="MatE"/>
    <property type="match status" value="2"/>
</dbReference>
<keyword evidence="5 8" id="KW-1133">Transmembrane helix</keyword>
<organism evidence="9 10">
    <name type="scientific">Sphingoaurantiacus capsulatus</name>
    <dbReference type="NCBI Taxonomy" id="1771310"/>
    <lineage>
        <taxon>Bacteria</taxon>
        <taxon>Pseudomonadati</taxon>
        <taxon>Pseudomonadota</taxon>
        <taxon>Alphaproteobacteria</taxon>
        <taxon>Sphingomonadales</taxon>
        <taxon>Sphingosinicellaceae</taxon>
        <taxon>Sphingoaurantiacus</taxon>
    </lineage>
</organism>
<feature type="transmembrane region" description="Helical" evidence="8">
    <location>
        <begin position="245"/>
        <end position="272"/>
    </location>
</feature>
<dbReference type="PANTHER" id="PTHR43549:SF3">
    <property type="entry name" value="MULTIDRUG RESISTANCE PROTEIN YPNP-RELATED"/>
    <property type="match status" value="1"/>
</dbReference>
<dbReference type="PIRSF" id="PIRSF006603">
    <property type="entry name" value="DinF"/>
    <property type="match status" value="1"/>
</dbReference>
<dbReference type="InterPro" id="IPR052031">
    <property type="entry name" value="Membrane_Transporter-Flippase"/>
</dbReference>
<protein>
    <submittedName>
        <fullName evidence="9">MATE family efflux transporter</fullName>
    </submittedName>
</protein>
<keyword evidence="6 8" id="KW-0472">Membrane</keyword>
<evidence type="ECO:0000256" key="2">
    <source>
        <dbReference type="ARBA" id="ARBA00022448"/>
    </source>
</evidence>
<dbReference type="EMBL" id="JBHRXV010000004">
    <property type="protein sequence ID" value="MFC3712466.1"/>
    <property type="molecule type" value="Genomic_DNA"/>
</dbReference>
<feature type="transmembrane region" description="Helical" evidence="8">
    <location>
        <begin position="12"/>
        <end position="30"/>
    </location>
</feature>
<feature type="transmembrane region" description="Helical" evidence="8">
    <location>
        <begin position="140"/>
        <end position="160"/>
    </location>
</feature>
<feature type="transmembrane region" description="Helical" evidence="8">
    <location>
        <begin position="292"/>
        <end position="311"/>
    </location>
</feature>
<comment type="caution">
    <text evidence="9">The sequence shown here is derived from an EMBL/GenBank/DDBJ whole genome shotgun (WGS) entry which is preliminary data.</text>
</comment>
<dbReference type="NCBIfam" id="TIGR00797">
    <property type="entry name" value="matE"/>
    <property type="match status" value="1"/>
</dbReference>
<dbReference type="Proteomes" id="UP001595615">
    <property type="component" value="Unassembled WGS sequence"/>
</dbReference>
<dbReference type="CDD" id="cd13138">
    <property type="entry name" value="MATE_yoeA_like"/>
    <property type="match status" value="1"/>
</dbReference>
<evidence type="ECO:0000256" key="4">
    <source>
        <dbReference type="ARBA" id="ARBA00022692"/>
    </source>
</evidence>
<feature type="transmembrane region" description="Helical" evidence="8">
    <location>
        <begin position="368"/>
        <end position="390"/>
    </location>
</feature>